<evidence type="ECO:0000313" key="1">
    <source>
        <dbReference type="EMBL" id="GAN76635.1"/>
    </source>
</evidence>
<evidence type="ECO:0000313" key="2">
    <source>
        <dbReference type="Proteomes" id="UP000032680"/>
    </source>
</evidence>
<protein>
    <submittedName>
        <fullName evidence="1">Uncharacterized protein</fullName>
    </submittedName>
</protein>
<organism evidence="1 2">
    <name type="scientific">Acidisphaera rubrifaciens HS-AP3</name>
    <dbReference type="NCBI Taxonomy" id="1231350"/>
    <lineage>
        <taxon>Bacteria</taxon>
        <taxon>Pseudomonadati</taxon>
        <taxon>Pseudomonadota</taxon>
        <taxon>Alphaproteobacteria</taxon>
        <taxon>Acetobacterales</taxon>
        <taxon>Acetobacteraceae</taxon>
        <taxon>Acidisphaera</taxon>
    </lineage>
</organism>
<comment type="caution">
    <text evidence="1">The sequence shown here is derived from an EMBL/GenBank/DDBJ whole genome shotgun (WGS) entry which is preliminary data.</text>
</comment>
<dbReference type="AlphaFoldDB" id="A0A0D6P4G8"/>
<accession>A0A0D6P4G8</accession>
<proteinExistence type="predicted"/>
<dbReference type="EMBL" id="BANB01000135">
    <property type="protein sequence ID" value="GAN76635.1"/>
    <property type="molecule type" value="Genomic_DNA"/>
</dbReference>
<keyword evidence="2" id="KW-1185">Reference proteome</keyword>
<sequence>MLDTTIVSSANVYLPPFDLVRRSLDIHAVRGELTASLPYDDFVKLVKQLIGGIHVDEAWYLSRYPDVADGIARGIVRSAREHFVQDGYFEGRLPFELRVDEGWYLSRYPDVAEGVERGEFESGRDHFNKLGYMEGREPFPV</sequence>
<gene>
    <name evidence="1" type="ORF">Asru_0135_08</name>
</gene>
<dbReference type="Proteomes" id="UP000032680">
    <property type="component" value="Unassembled WGS sequence"/>
</dbReference>
<reference evidence="1 2" key="1">
    <citation type="submission" date="2012-11" db="EMBL/GenBank/DDBJ databases">
        <title>Whole genome sequence of Acidisphaera rubrifaciens HS-AP3.</title>
        <authorList>
            <person name="Azuma Y."/>
            <person name="Higashiura N."/>
            <person name="Hirakawa H."/>
            <person name="Matsushita K."/>
        </authorList>
    </citation>
    <scope>NUCLEOTIDE SEQUENCE [LARGE SCALE GENOMIC DNA]</scope>
    <source>
        <strain evidence="1 2">HS-AP3</strain>
    </source>
</reference>
<name>A0A0D6P4G8_9PROT</name>